<organism evidence="4 5">
    <name type="scientific">Paenibacillus silvestris</name>
    <dbReference type="NCBI Taxonomy" id="2606219"/>
    <lineage>
        <taxon>Bacteria</taxon>
        <taxon>Bacillati</taxon>
        <taxon>Bacillota</taxon>
        <taxon>Bacilli</taxon>
        <taxon>Bacillales</taxon>
        <taxon>Paenibacillaceae</taxon>
        <taxon>Paenibacillus</taxon>
    </lineage>
</organism>
<feature type="domain" description="Gfo/Idh/MocA-like oxidoreductase C-terminal" evidence="3">
    <location>
        <begin position="237"/>
        <end position="386"/>
    </location>
</feature>
<sequence>MGRDTTCVCSCNCERTGNNAGRLKKGEISVSKIKLGIIGLGEVAQIIHFPVLEALSDKYEIIAICDISPKLLEVVGDRYHIRNRYVDAAEIVSLPELDAVLICNSDEYHTDCVIAALKNRKHVLIEKPMCLTLQEADDIIRVRDEMGVKVMVGYMRRYAPAFVQMVEEVKKLDTINYVRVRDIIGGNHLFIDQSSKVHRFDDISEHAKKDRADRAAKLVKDAIGEAPADLRSAYRLLCGLGSHDLSAMRELIGFPKRVVSARQWNNGRFMSAILEYDGFHVTYETGIDNIRRFDAHIEVYGNDKSLKVQYNTPYMRHLPTTLQVTETNEEAYNETVVRPTFKDAYTCQFEYFYDVVVNDMTPKTTPEDAIEDLQLFRMLIEAMKEQEK</sequence>
<comment type="similarity">
    <text evidence="1">Belongs to the Gfo/Idh/MocA family.</text>
</comment>
<dbReference type="PANTHER" id="PTHR42840">
    <property type="entry name" value="NAD(P)-BINDING ROSSMANN-FOLD SUPERFAMILY PROTEIN-RELATED"/>
    <property type="match status" value="1"/>
</dbReference>
<dbReference type="EMBL" id="WTUZ01000022">
    <property type="protein sequence ID" value="MZQ84769.1"/>
    <property type="molecule type" value="Genomic_DNA"/>
</dbReference>
<reference evidence="4 5" key="1">
    <citation type="submission" date="2019-12" db="EMBL/GenBank/DDBJ databases">
        <title>Paenibacillus sp. nov. sp. isolated from soil.</title>
        <authorList>
            <person name="Kim J."/>
            <person name="Jeong S.E."/>
            <person name="Jung H.S."/>
            <person name="Jeon C.O."/>
        </authorList>
    </citation>
    <scope>NUCLEOTIDE SEQUENCE [LARGE SCALE GENOMIC DNA]</scope>
    <source>
        <strain evidence="4 5">5J-6</strain>
    </source>
</reference>
<proteinExistence type="inferred from homology"/>
<dbReference type="Pfam" id="PF01408">
    <property type="entry name" value="GFO_IDH_MocA"/>
    <property type="match status" value="1"/>
</dbReference>
<name>A0A6L8V621_9BACL</name>
<feature type="domain" description="Gfo/Idh/MocA-like oxidoreductase N-terminal" evidence="2">
    <location>
        <begin position="33"/>
        <end position="154"/>
    </location>
</feature>
<dbReference type="PANTHER" id="PTHR42840:SF7">
    <property type="entry name" value="BINDING ROSSMANN FOLD OXIDOREDUCTASE, PUTATIVE (AFU_ORTHOLOGUE AFUA_4G10190)-RELATED"/>
    <property type="match status" value="1"/>
</dbReference>
<dbReference type="InterPro" id="IPR000683">
    <property type="entry name" value="Gfo/Idh/MocA-like_OxRdtase_N"/>
</dbReference>
<protein>
    <submittedName>
        <fullName evidence="4">Gfo/Idh/MocA family oxidoreductase</fullName>
    </submittedName>
</protein>
<evidence type="ECO:0000256" key="1">
    <source>
        <dbReference type="ARBA" id="ARBA00010928"/>
    </source>
</evidence>
<dbReference type="InterPro" id="IPR004104">
    <property type="entry name" value="Gfo/Idh/MocA-like_OxRdtase_C"/>
</dbReference>
<comment type="caution">
    <text evidence="4">The sequence shown here is derived from an EMBL/GenBank/DDBJ whole genome shotgun (WGS) entry which is preliminary data.</text>
</comment>
<dbReference type="Gene3D" id="3.30.360.10">
    <property type="entry name" value="Dihydrodipicolinate Reductase, domain 2"/>
    <property type="match status" value="1"/>
</dbReference>
<dbReference type="AlphaFoldDB" id="A0A6L8V621"/>
<dbReference type="GO" id="GO:0000166">
    <property type="term" value="F:nucleotide binding"/>
    <property type="evidence" value="ECO:0007669"/>
    <property type="project" value="InterPro"/>
</dbReference>
<dbReference type="SUPFAM" id="SSF51735">
    <property type="entry name" value="NAD(P)-binding Rossmann-fold domains"/>
    <property type="match status" value="1"/>
</dbReference>
<evidence type="ECO:0000259" key="2">
    <source>
        <dbReference type="Pfam" id="PF01408"/>
    </source>
</evidence>
<evidence type="ECO:0000313" key="4">
    <source>
        <dbReference type="EMBL" id="MZQ84769.1"/>
    </source>
</evidence>
<keyword evidence="5" id="KW-1185">Reference proteome</keyword>
<dbReference type="GO" id="GO:0016491">
    <property type="term" value="F:oxidoreductase activity"/>
    <property type="evidence" value="ECO:0007669"/>
    <property type="project" value="TreeGrafter"/>
</dbReference>
<dbReference type="SUPFAM" id="SSF55347">
    <property type="entry name" value="Glyceraldehyde-3-phosphate dehydrogenase-like, C-terminal domain"/>
    <property type="match status" value="1"/>
</dbReference>
<dbReference type="Pfam" id="PF02894">
    <property type="entry name" value="GFO_IDH_MocA_C"/>
    <property type="match status" value="1"/>
</dbReference>
<evidence type="ECO:0000259" key="3">
    <source>
        <dbReference type="Pfam" id="PF02894"/>
    </source>
</evidence>
<dbReference type="GO" id="GO:0005737">
    <property type="term" value="C:cytoplasm"/>
    <property type="evidence" value="ECO:0007669"/>
    <property type="project" value="TreeGrafter"/>
</dbReference>
<dbReference type="InterPro" id="IPR036291">
    <property type="entry name" value="NAD(P)-bd_dom_sf"/>
</dbReference>
<gene>
    <name evidence="4" type="ORF">GQF01_21915</name>
</gene>
<dbReference type="Gene3D" id="3.40.50.720">
    <property type="entry name" value="NAD(P)-binding Rossmann-like Domain"/>
    <property type="match status" value="1"/>
</dbReference>
<dbReference type="Proteomes" id="UP000481087">
    <property type="component" value="Unassembled WGS sequence"/>
</dbReference>
<evidence type="ECO:0000313" key="5">
    <source>
        <dbReference type="Proteomes" id="UP000481087"/>
    </source>
</evidence>
<accession>A0A6L8V621</accession>
<dbReference type="GO" id="GO:0006740">
    <property type="term" value="P:NADPH regeneration"/>
    <property type="evidence" value="ECO:0007669"/>
    <property type="project" value="TreeGrafter"/>
</dbReference>